<evidence type="ECO:0000313" key="2">
    <source>
        <dbReference type="EMBL" id="SNY50053.1"/>
    </source>
</evidence>
<dbReference type="AlphaFoldDB" id="A0A285IQD1"/>
<name>A0A285IQD1_9ACTN</name>
<feature type="transmembrane region" description="Helical" evidence="1">
    <location>
        <begin position="55"/>
        <end position="75"/>
    </location>
</feature>
<dbReference type="OrthoDB" id="3294871at2"/>
<organism evidence="2 3">
    <name type="scientific">Paractinoplanes atraurantiacus</name>
    <dbReference type="NCBI Taxonomy" id="1036182"/>
    <lineage>
        <taxon>Bacteria</taxon>
        <taxon>Bacillati</taxon>
        <taxon>Actinomycetota</taxon>
        <taxon>Actinomycetes</taxon>
        <taxon>Micromonosporales</taxon>
        <taxon>Micromonosporaceae</taxon>
        <taxon>Paractinoplanes</taxon>
    </lineage>
</organism>
<reference evidence="3" key="1">
    <citation type="submission" date="2017-09" db="EMBL/GenBank/DDBJ databases">
        <authorList>
            <person name="Varghese N."/>
            <person name="Submissions S."/>
        </authorList>
    </citation>
    <scope>NUCLEOTIDE SEQUENCE [LARGE SCALE GENOMIC DNA]</scope>
    <source>
        <strain evidence="3">CGMCC 4.6857</strain>
    </source>
</reference>
<keyword evidence="1" id="KW-1133">Transmembrane helix</keyword>
<feature type="transmembrane region" description="Helical" evidence="1">
    <location>
        <begin position="81"/>
        <end position="100"/>
    </location>
</feature>
<accession>A0A285IQD1</accession>
<dbReference type="EMBL" id="OBDY01000010">
    <property type="protein sequence ID" value="SNY50053.1"/>
    <property type="molecule type" value="Genomic_DNA"/>
</dbReference>
<dbReference type="Pfam" id="PF19744">
    <property type="entry name" value="DUF6232"/>
    <property type="match status" value="1"/>
</dbReference>
<keyword evidence="3" id="KW-1185">Reference proteome</keyword>
<keyword evidence="1" id="KW-0812">Transmembrane</keyword>
<sequence>MAQQSVSPASRPDPEVVYYPGPGIVVTSRRVDTDQGRFLVRDLTHIYREYQETHLPFKIALFCGGVEVALAVPLAAAYGAVSLLAAGVLAAGGTGIAAAIESRSRPSWMALVAEHQGRTVTLYSTNDHQRFNQVRRAVLRAVEAGETPTWPAVTDLTAASGRPALSAASRSHPRRSGRR</sequence>
<evidence type="ECO:0000256" key="1">
    <source>
        <dbReference type="SAM" id="Phobius"/>
    </source>
</evidence>
<dbReference type="InterPro" id="IPR045629">
    <property type="entry name" value="DUF6232"/>
</dbReference>
<evidence type="ECO:0000313" key="3">
    <source>
        <dbReference type="Proteomes" id="UP000219612"/>
    </source>
</evidence>
<proteinExistence type="predicted"/>
<keyword evidence="1" id="KW-0472">Membrane</keyword>
<dbReference type="Proteomes" id="UP000219612">
    <property type="component" value="Unassembled WGS sequence"/>
</dbReference>
<dbReference type="RefSeq" id="WP_143234832.1">
    <property type="nucleotide sequence ID" value="NZ_OBDY01000010.1"/>
</dbReference>
<protein>
    <submittedName>
        <fullName evidence="2">Uncharacterized protein</fullName>
    </submittedName>
</protein>
<gene>
    <name evidence="2" type="ORF">SAMN05421748_110201</name>
</gene>